<dbReference type="Proteomes" id="UP001327560">
    <property type="component" value="Chromosome 7"/>
</dbReference>
<organism evidence="3 4">
    <name type="scientific">Canna indica</name>
    <name type="common">Indian-shot</name>
    <dbReference type="NCBI Taxonomy" id="4628"/>
    <lineage>
        <taxon>Eukaryota</taxon>
        <taxon>Viridiplantae</taxon>
        <taxon>Streptophyta</taxon>
        <taxon>Embryophyta</taxon>
        <taxon>Tracheophyta</taxon>
        <taxon>Spermatophyta</taxon>
        <taxon>Magnoliopsida</taxon>
        <taxon>Liliopsida</taxon>
        <taxon>Zingiberales</taxon>
        <taxon>Cannaceae</taxon>
        <taxon>Canna</taxon>
    </lineage>
</organism>
<feature type="transmembrane region" description="Helical" evidence="2">
    <location>
        <begin position="60"/>
        <end position="81"/>
    </location>
</feature>
<evidence type="ECO:0000256" key="2">
    <source>
        <dbReference type="SAM" id="Phobius"/>
    </source>
</evidence>
<evidence type="ECO:0000313" key="3">
    <source>
        <dbReference type="EMBL" id="WOL13070.1"/>
    </source>
</evidence>
<sequence length="99" mass="10789">MESGERKKMPNVAAAEKTAETNDDRTMPASASACLLLIILLGIGLLVWWSVVFHPDNERLWMVPLSLVMVGTPLIVCLSVYCSCTTSSVVDIPDPDPEK</sequence>
<reference evidence="3 4" key="1">
    <citation type="submission" date="2023-10" db="EMBL/GenBank/DDBJ databases">
        <title>Chromosome-scale genome assembly provides insights into flower coloration mechanisms of Canna indica.</title>
        <authorList>
            <person name="Li C."/>
        </authorList>
    </citation>
    <scope>NUCLEOTIDE SEQUENCE [LARGE SCALE GENOMIC DNA]</scope>
    <source>
        <tissue evidence="3">Flower</tissue>
    </source>
</reference>
<keyword evidence="2" id="KW-0472">Membrane</keyword>
<proteinExistence type="predicted"/>
<dbReference type="PANTHER" id="PTHR35165">
    <property type="entry name" value="OS08G0113900 PROTEIN"/>
    <property type="match status" value="1"/>
</dbReference>
<dbReference type="Pfam" id="PF16594">
    <property type="entry name" value="ATP-synt_Z"/>
    <property type="match status" value="1"/>
</dbReference>
<keyword evidence="2" id="KW-1133">Transmembrane helix</keyword>
<keyword evidence="4" id="KW-1185">Reference proteome</keyword>
<accession>A0AAQ3KRM0</accession>
<dbReference type="InterPro" id="IPR032238">
    <property type="entry name" value="ATP-synth_Z"/>
</dbReference>
<name>A0AAQ3KRM0_9LILI</name>
<dbReference type="AlphaFoldDB" id="A0AAQ3KRM0"/>
<feature type="transmembrane region" description="Helical" evidence="2">
    <location>
        <begin position="29"/>
        <end position="53"/>
    </location>
</feature>
<gene>
    <name evidence="3" type="ORF">Cni_G21839</name>
</gene>
<keyword evidence="2" id="KW-0812">Transmembrane</keyword>
<evidence type="ECO:0000313" key="4">
    <source>
        <dbReference type="Proteomes" id="UP001327560"/>
    </source>
</evidence>
<evidence type="ECO:0008006" key="5">
    <source>
        <dbReference type="Google" id="ProtNLM"/>
    </source>
</evidence>
<evidence type="ECO:0000256" key="1">
    <source>
        <dbReference type="SAM" id="MobiDB-lite"/>
    </source>
</evidence>
<dbReference type="EMBL" id="CP136896">
    <property type="protein sequence ID" value="WOL13070.1"/>
    <property type="molecule type" value="Genomic_DNA"/>
</dbReference>
<feature type="region of interest" description="Disordered" evidence="1">
    <location>
        <begin position="1"/>
        <end position="24"/>
    </location>
</feature>
<protein>
    <recommendedName>
        <fullName evidence="5">Transmembrane protein</fullName>
    </recommendedName>
</protein>
<dbReference type="PANTHER" id="PTHR35165:SF1">
    <property type="entry name" value="OS04G0577375 PROTEIN"/>
    <property type="match status" value="1"/>
</dbReference>